<keyword evidence="4" id="KW-1185">Reference proteome</keyword>
<feature type="transmembrane region" description="Helical" evidence="1">
    <location>
        <begin position="113"/>
        <end position="137"/>
    </location>
</feature>
<evidence type="ECO:0000256" key="1">
    <source>
        <dbReference type="SAM" id="Phobius"/>
    </source>
</evidence>
<feature type="transmembrane region" description="Helical" evidence="1">
    <location>
        <begin position="41"/>
        <end position="61"/>
    </location>
</feature>
<comment type="caution">
    <text evidence="2">The sequence shown here is derived from an EMBL/GenBank/DDBJ whole genome shotgun (WGS) entry which is preliminary data.</text>
</comment>
<gene>
    <name evidence="2" type="ORF">HINF_LOCUS18711</name>
    <name evidence="3" type="ORF">HINF_LOCUS33431</name>
</gene>
<name>A0AA86P3H6_9EUKA</name>
<keyword evidence="1" id="KW-0472">Membrane</keyword>
<feature type="transmembrane region" description="Helical" evidence="1">
    <location>
        <begin position="370"/>
        <end position="392"/>
    </location>
</feature>
<dbReference type="Proteomes" id="UP001642409">
    <property type="component" value="Unassembled WGS sequence"/>
</dbReference>
<evidence type="ECO:0000313" key="4">
    <source>
        <dbReference type="Proteomes" id="UP001642409"/>
    </source>
</evidence>
<protein>
    <submittedName>
        <fullName evidence="3">Hypothetical_protein</fullName>
    </submittedName>
</protein>
<organism evidence="2">
    <name type="scientific">Hexamita inflata</name>
    <dbReference type="NCBI Taxonomy" id="28002"/>
    <lineage>
        <taxon>Eukaryota</taxon>
        <taxon>Metamonada</taxon>
        <taxon>Diplomonadida</taxon>
        <taxon>Hexamitidae</taxon>
        <taxon>Hexamitinae</taxon>
        <taxon>Hexamita</taxon>
    </lineage>
</organism>
<evidence type="ECO:0000313" key="3">
    <source>
        <dbReference type="EMBL" id="CAL6030554.1"/>
    </source>
</evidence>
<keyword evidence="1" id="KW-0812">Transmembrane</keyword>
<evidence type="ECO:0000313" key="2">
    <source>
        <dbReference type="EMBL" id="CAI9931066.1"/>
    </source>
</evidence>
<reference evidence="3 4" key="2">
    <citation type="submission" date="2024-07" db="EMBL/GenBank/DDBJ databases">
        <authorList>
            <person name="Akdeniz Z."/>
        </authorList>
    </citation>
    <scope>NUCLEOTIDE SEQUENCE [LARGE SCALE GENOMIC DNA]</scope>
</reference>
<dbReference type="EMBL" id="CATOUU010000471">
    <property type="protein sequence ID" value="CAI9931066.1"/>
    <property type="molecule type" value="Genomic_DNA"/>
</dbReference>
<feature type="transmembrane region" description="Helical" evidence="1">
    <location>
        <begin position="463"/>
        <end position="487"/>
    </location>
</feature>
<dbReference type="EMBL" id="CAXDID020000116">
    <property type="protein sequence ID" value="CAL6030554.1"/>
    <property type="molecule type" value="Genomic_DNA"/>
</dbReference>
<proteinExistence type="predicted"/>
<feature type="transmembrane region" description="Helical" evidence="1">
    <location>
        <begin position="293"/>
        <end position="310"/>
    </location>
</feature>
<feature type="transmembrane region" description="Helical" evidence="1">
    <location>
        <begin position="440"/>
        <end position="456"/>
    </location>
</feature>
<feature type="transmembrane region" description="Helical" evidence="1">
    <location>
        <begin position="73"/>
        <end position="92"/>
    </location>
</feature>
<accession>A0AA86P3H6</accession>
<reference evidence="2" key="1">
    <citation type="submission" date="2023-06" db="EMBL/GenBank/DDBJ databases">
        <authorList>
            <person name="Kurt Z."/>
        </authorList>
    </citation>
    <scope>NUCLEOTIDE SEQUENCE</scope>
</reference>
<dbReference type="AlphaFoldDB" id="A0AA86P3H6"/>
<sequence>MSSTTPISVCDSTYITNTQTYFEKKGINLVMMPLYKLAQQYIILGFSNIYNLLCTLIMYYYSYYHLKNDVISILLMTPFLDLLTIVYAKSIIESSRNKLMSLLQNKQRKAANDLISATIIIFYTTGIVIQVVISSIFSVYANKLTSQLSDDPEMYKYFKIHMQLSFIGRSAFCFYREIMIIEQRQNAAFLMDMINGTLSLLNMAIYTVLVSNGTLPGNCCIQLAKIEALTNFVATLYPIYTLGAKNSSSLKSDKQQVLDHNPFKLRLSNFFPCKCKLLLQIGLKSMLCMFKHALEPVLCTGIMMLYFGYIKTIPVWSKYGMMGCQLTRIFSQIVGSMQNETEKQLRHLFSININAGNISRVRSVLLKEQFIMFIVSLLTGVIMFALTQRVCLKFFAIDNEFKLVQTSFSKSSVLWCLTVPLHFVQSLIETEFRDVEGLQIVLSWVFVIGQLLLYVFKKKRVQFNIFILQLMLFQSFIGVLALISFVIKYTGQLKMKKNGK</sequence>
<keyword evidence="1" id="KW-1133">Transmembrane helix</keyword>